<comment type="caution">
    <text evidence="1">The sequence shown here is derived from an EMBL/GenBank/DDBJ whole genome shotgun (WGS) entry which is preliminary data.</text>
</comment>
<protein>
    <submittedName>
        <fullName evidence="1">Uncharacterized protein</fullName>
    </submittedName>
</protein>
<proteinExistence type="predicted"/>
<name>X1N3A8_9ZZZZ</name>
<dbReference type="AlphaFoldDB" id="X1N3A8"/>
<organism evidence="1">
    <name type="scientific">marine sediment metagenome</name>
    <dbReference type="NCBI Taxonomy" id="412755"/>
    <lineage>
        <taxon>unclassified sequences</taxon>
        <taxon>metagenomes</taxon>
        <taxon>ecological metagenomes</taxon>
    </lineage>
</organism>
<gene>
    <name evidence="1" type="ORF">S06H3_13219</name>
</gene>
<dbReference type="EMBL" id="BARV01006452">
    <property type="protein sequence ID" value="GAI13084.1"/>
    <property type="molecule type" value="Genomic_DNA"/>
</dbReference>
<reference evidence="1" key="1">
    <citation type="journal article" date="2014" name="Front. Microbiol.">
        <title>High frequency of phylogenetically diverse reductive dehalogenase-homologous genes in deep subseafloor sedimentary metagenomes.</title>
        <authorList>
            <person name="Kawai M."/>
            <person name="Futagami T."/>
            <person name="Toyoda A."/>
            <person name="Takaki Y."/>
            <person name="Nishi S."/>
            <person name="Hori S."/>
            <person name="Arai W."/>
            <person name="Tsubouchi T."/>
            <person name="Morono Y."/>
            <person name="Uchiyama I."/>
            <person name="Ito T."/>
            <person name="Fujiyama A."/>
            <person name="Inagaki F."/>
            <person name="Takami H."/>
        </authorList>
    </citation>
    <scope>NUCLEOTIDE SEQUENCE</scope>
    <source>
        <strain evidence="1">Expedition CK06-06</strain>
    </source>
</reference>
<accession>X1N3A8</accession>
<evidence type="ECO:0000313" key="1">
    <source>
        <dbReference type="EMBL" id="GAI13084.1"/>
    </source>
</evidence>
<sequence>MEKVPNRLINQSLLNKENIDLINDFSANQNYNLLLNELSLKKIIRRNIWNCHLDTMLTNYINDIKQEKEEINFRKSGKILFSS</sequence>